<dbReference type="EMBL" id="JAWZYT010000860">
    <property type="protein sequence ID" value="KAK4318144.1"/>
    <property type="molecule type" value="Genomic_DNA"/>
</dbReference>
<comment type="caution">
    <text evidence="2">The sequence shown here is derived from an EMBL/GenBank/DDBJ whole genome shotgun (WGS) entry which is preliminary data.</text>
</comment>
<feature type="region of interest" description="Disordered" evidence="1">
    <location>
        <begin position="25"/>
        <end position="58"/>
    </location>
</feature>
<reference evidence="2" key="1">
    <citation type="submission" date="2023-11" db="EMBL/GenBank/DDBJ databases">
        <title>Genome assemblies of two species of porcelain crab, Petrolisthes cinctipes and Petrolisthes manimaculis (Anomura: Porcellanidae).</title>
        <authorList>
            <person name="Angst P."/>
        </authorList>
    </citation>
    <scope>NUCLEOTIDE SEQUENCE</scope>
    <source>
        <strain evidence="2">PB745_02</strain>
        <tissue evidence="2">Gill</tissue>
    </source>
</reference>
<keyword evidence="3" id="KW-1185">Reference proteome</keyword>
<evidence type="ECO:0000313" key="3">
    <source>
        <dbReference type="Proteomes" id="UP001292094"/>
    </source>
</evidence>
<proteinExistence type="predicted"/>
<evidence type="ECO:0000313" key="2">
    <source>
        <dbReference type="EMBL" id="KAK4318144.1"/>
    </source>
</evidence>
<feature type="compositionally biased region" description="Low complexity" evidence="1">
    <location>
        <begin position="40"/>
        <end position="52"/>
    </location>
</feature>
<dbReference type="AlphaFoldDB" id="A0AAE1Q0R6"/>
<feature type="compositionally biased region" description="Basic and acidic residues" evidence="1">
    <location>
        <begin position="25"/>
        <end position="38"/>
    </location>
</feature>
<name>A0AAE1Q0R6_9EUCA</name>
<protein>
    <submittedName>
        <fullName evidence="2">Uncharacterized protein</fullName>
    </submittedName>
</protein>
<dbReference type="Proteomes" id="UP001292094">
    <property type="component" value="Unassembled WGS sequence"/>
</dbReference>
<gene>
    <name evidence="2" type="ORF">Pmani_010835</name>
</gene>
<evidence type="ECO:0000256" key="1">
    <source>
        <dbReference type="SAM" id="MobiDB-lite"/>
    </source>
</evidence>
<accession>A0AAE1Q0R6</accession>
<organism evidence="2 3">
    <name type="scientific">Petrolisthes manimaculis</name>
    <dbReference type="NCBI Taxonomy" id="1843537"/>
    <lineage>
        <taxon>Eukaryota</taxon>
        <taxon>Metazoa</taxon>
        <taxon>Ecdysozoa</taxon>
        <taxon>Arthropoda</taxon>
        <taxon>Crustacea</taxon>
        <taxon>Multicrustacea</taxon>
        <taxon>Malacostraca</taxon>
        <taxon>Eumalacostraca</taxon>
        <taxon>Eucarida</taxon>
        <taxon>Decapoda</taxon>
        <taxon>Pleocyemata</taxon>
        <taxon>Anomura</taxon>
        <taxon>Galatheoidea</taxon>
        <taxon>Porcellanidae</taxon>
        <taxon>Petrolisthes</taxon>
    </lineage>
</organism>
<sequence>MGGVKNCVKARIKNADKARECLKKKRVEDERKREEEARLATNTAGTSGDTSTTPPPQFQVLCRGNGIYKVIKRMHL</sequence>